<dbReference type="PANTHER" id="PTHR42756">
    <property type="entry name" value="TRANSCRIPTIONAL REGULATOR, MARR"/>
    <property type="match status" value="1"/>
</dbReference>
<dbReference type="EMBL" id="JAAXPN010000010">
    <property type="protein sequence ID" value="NKZ24848.1"/>
    <property type="molecule type" value="Genomic_DNA"/>
</dbReference>
<evidence type="ECO:0000256" key="2">
    <source>
        <dbReference type="ARBA" id="ARBA00023125"/>
    </source>
</evidence>
<dbReference type="AlphaFoldDB" id="A0A7X6N6C8"/>
<sequence length="155" mass="18307">MKTELLEQYIDAYLVYLKYLGDIIAHSAARFNLSFEQYLIIREIARREKVTLTDIVDERNVTRAAVSRQIKVLLKRNYIFQEADVHDRRRMFLHLTTDGKEAERVISKRMRDRFNGWIDVFGTERAEDILEFIMDFGELVTKEVKNDDANLASKS</sequence>
<name>A0A7X6N6C8_9LACO</name>
<dbReference type="InterPro" id="IPR036388">
    <property type="entry name" value="WH-like_DNA-bd_sf"/>
</dbReference>
<dbReference type="Gene3D" id="1.10.10.10">
    <property type="entry name" value="Winged helix-like DNA-binding domain superfamily/Winged helix DNA-binding domain"/>
    <property type="match status" value="1"/>
</dbReference>
<dbReference type="RefSeq" id="WP_168722642.1">
    <property type="nucleotide sequence ID" value="NZ_JAAXPN010000010.1"/>
</dbReference>
<comment type="caution">
    <text evidence="5">The sequence shown here is derived from an EMBL/GenBank/DDBJ whole genome shotgun (WGS) entry which is preliminary data.</text>
</comment>
<evidence type="ECO:0000259" key="4">
    <source>
        <dbReference type="PROSITE" id="PS50995"/>
    </source>
</evidence>
<feature type="domain" description="HTH marR-type" evidence="4">
    <location>
        <begin position="1"/>
        <end position="138"/>
    </location>
</feature>
<organism evidence="5 6">
    <name type="scientific">Periweissella fabalis</name>
    <dbReference type="NCBI Taxonomy" id="1070421"/>
    <lineage>
        <taxon>Bacteria</taxon>
        <taxon>Bacillati</taxon>
        <taxon>Bacillota</taxon>
        <taxon>Bacilli</taxon>
        <taxon>Lactobacillales</taxon>
        <taxon>Lactobacillaceae</taxon>
        <taxon>Periweissella</taxon>
    </lineage>
</organism>
<keyword evidence="6" id="KW-1185">Reference proteome</keyword>
<keyword evidence="1" id="KW-0805">Transcription regulation</keyword>
<dbReference type="Pfam" id="PF12802">
    <property type="entry name" value="MarR_2"/>
    <property type="match status" value="1"/>
</dbReference>
<evidence type="ECO:0000256" key="1">
    <source>
        <dbReference type="ARBA" id="ARBA00023015"/>
    </source>
</evidence>
<dbReference type="GO" id="GO:0003677">
    <property type="term" value="F:DNA binding"/>
    <property type="evidence" value="ECO:0007669"/>
    <property type="project" value="UniProtKB-KW"/>
</dbReference>
<reference evidence="5 6" key="1">
    <citation type="submission" date="2020-04" db="EMBL/GenBank/DDBJ databases">
        <title>MicrobeNet Type strains.</title>
        <authorList>
            <person name="Nicholson A.C."/>
        </authorList>
    </citation>
    <scope>NUCLEOTIDE SEQUENCE [LARGE SCALE GENOMIC DNA]</scope>
    <source>
        <strain evidence="5 6">CCUG 61472</strain>
    </source>
</reference>
<accession>A0A7X6N6C8</accession>
<keyword evidence="3" id="KW-0804">Transcription</keyword>
<dbReference type="GO" id="GO:0003700">
    <property type="term" value="F:DNA-binding transcription factor activity"/>
    <property type="evidence" value="ECO:0007669"/>
    <property type="project" value="InterPro"/>
</dbReference>
<evidence type="ECO:0000313" key="6">
    <source>
        <dbReference type="Proteomes" id="UP000549765"/>
    </source>
</evidence>
<evidence type="ECO:0000256" key="3">
    <source>
        <dbReference type="ARBA" id="ARBA00023163"/>
    </source>
</evidence>
<dbReference type="SUPFAM" id="SSF46785">
    <property type="entry name" value="Winged helix' DNA-binding domain"/>
    <property type="match status" value="1"/>
</dbReference>
<evidence type="ECO:0000313" key="5">
    <source>
        <dbReference type="EMBL" id="NKZ24848.1"/>
    </source>
</evidence>
<dbReference type="PROSITE" id="PS50995">
    <property type="entry name" value="HTH_MARR_2"/>
    <property type="match status" value="1"/>
</dbReference>
<proteinExistence type="predicted"/>
<dbReference type="Proteomes" id="UP000549765">
    <property type="component" value="Unassembled WGS sequence"/>
</dbReference>
<gene>
    <name evidence="5" type="ORF">HF964_08595</name>
</gene>
<protein>
    <submittedName>
        <fullName evidence="5">MarR family transcriptional regulator</fullName>
    </submittedName>
</protein>
<dbReference type="SMART" id="SM00347">
    <property type="entry name" value="HTH_MARR"/>
    <property type="match status" value="1"/>
</dbReference>
<keyword evidence="2" id="KW-0238">DNA-binding</keyword>
<dbReference type="InterPro" id="IPR000835">
    <property type="entry name" value="HTH_MarR-typ"/>
</dbReference>
<dbReference type="InterPro" id="IPR036390">
    <property type="entry name" value="WH_DNA-bd_sf"/>
</dbReference>
<dbReference type="PANTHER" id="PTHR42756:SF1">
    <property type="entry name" value="TRANSCRIPTIONAL REPRESSOR OF EMRAB OPERON"/>
    <property type="match status" value="1"/>
</dbReference>